<protein>
    <submittedName>
        <fullName evidence="1">Uncharacterized protein</fullName>
    </submittedName>
</protein>
<organism evidence="1">
    <name type="scientific">Anguilla anguilla</name>
    <name type="common">European freshwater eel</name>
    <name type="synonym">Muraena anguilla</name>
    <dbReference type="NCBI Taxonomy" id="7936"/>
    <lineage>
        <taxon>Eukaryota</taxon>
        <taxon>Metazoa</taxon>
        <taxon>Chordata</taxon>
        <taxon>Craniata</taxon>
        <taxon>Vertebrata</taxon>
        <taxon>Euteleostomi</taxon>
        <taxon>Actinopterygii</taxon>
        <taxon>Neopterygii</taxon>
        <taxon>Teleostei</taxon>
        <taxon>Anguilliformes</taxon>
        <taxon>Anguillidae</taxon>
        <taxon>Anguilla</taxon>
    </lineage>
</organism>
<name>A0A0E9WTS7_ANGAN</name>
<proteinExistence type="predicted"/>
<accession>A0A0E9WTS7</accession>
<evidence type="ECO:0000313" key="1">
    <source>
        <dbReference type="EMBL" id="JAH92878.1"/>
    </source>
</evidence>
<dbReference type="EMBL" id="GBXM01015699">
    <property type="protein sequence ID" value="JAH92878.1"/>
    <property type="molecule type" value="Transcribed_RNA"/>
</dbReference>
<reference evidence="1" key="1">
    <citation type="submission" date="2014-11" db="EMBL/GenBank/DDBJ databases">
        <authorList>
            <person name="Amaro Gonzalez C."/>
        </authorList>
    </citation>
    <scope>NUCLEOTIDE SEQUENCE</scope>
</reference>
<dbReference type="AlphaFoldDB" id="A0A0E9WTS7"/>
<sequence>MEGHVLYVNIIQRPKRLLVNRKFLQFVKCLQSIYNFSKNSVFHVKMGLLAVSEEKLGSIGVGAIVCHGNHTSNIMLKMFIEFILKFSAPDTCPSFPCTCGVSCLYHEAFNIPVKNAAIVEPTGTQGDEILTCLWCLFAEKLNFYISEICVQSHRLEKGTVQNLLADQNEVAG</sequence>
<reference evidence="1" key="2">
    <citation type="journal article" date="2015" name="Fish Shellfish Immunol.">
        <title>Early steps in the European eel (Anguilla anguilla)-Vibrio vulnificus interaction in the gills: Role of the RtxA13 toxin.</title>
        <authorList>
            <person name="Callol A."/>
            <person name="Pajuelo D."/>
            <person name="Ebbesson L."/>
            <person name="Teles M."/>
            <person name="MacKenzie S."/>
            <person name="Amaro C."/>
        </authorList>
    </citation>
    <scope>NUCLEOTIDE SEQUENCE</scope>
</reference>